<feature type="binding site" evidence="3">
    <location>
        <position position="157"/>
    </location>
    <ligand>
        <name>Zn(2+)</name>
        <dbReference type="ChEBI" id="CHEBI:29105"/>
    </ligand>
</feature>
<dbReference type="Pfam" id="PF00484">
    <property type="entry name" value="Pro_CA"/>
    <property type="match status" value="1"/>
</dbReference>
<accession>A0AA94XXR2</accession>
<dbReference type="Gene3D" id="3.40.1050.10">
    <property type="entry name" value="Carbonic anhydrase"/>
    <property type="match status" value="1"/>
</dbReference>
<evidence type="ECO:0000256" key="2">
    <source>
        <dbReference type="ARBA" id="ARBA00024993"/>
    </source>
</evidence>
<name>A0AA94XXR2_9MICC</name>
<evidence type="ECO:0000256" key="3">
    <source>
        <dbReference type="PIRSR" id="PIRSR601765-1"/>
    </source>
</evidence>
<comment type="similarity">
    <text evidence="1">Belongs to the beta-class carbonic anhydrase family.</text>
</comment>
<protein>
    <submittedName>
        <fullName evidence="6">Carbonic anhydrase</fullName>
    </submittedName>
</protein>
<dbReference type="SMART" id="SM00947">
    <property type="entry name" value="Pro_CA"/>
    <property type="match status" value="1"/>
</dbReference>
<dbReference type="EMBL" id="CP102487">
    <property type="protein sequence ID" value="UUX58867.1"/>
    <property type="molecule type" value="Genomic_DNA"/>
</dbReference>
<reference evidence="6" key="1">
    <citation type="journal article" date="2022" name="Pest Manag. Sci.">
        <title>Glutamicibacter halophytocola-mediated host fitness of potato tuber moth on Solanaceae crops.</title>
        <authorList>
            <person name="Wang W."/>
            <person name="Xiao G."/>
            <person name="Du G."/>
            <person name="Chang L."/>
            <person name="Yang Y."/>
            <person name="Ye J."/>
            <person name="Chen B."/>
        </authorList>
    </citation>
    <scope>NUCLEOTIDE SEQUENCE</scope>
    <source>
        <strain evidence="6">S2</strain>
    </source>
</reference>
<feature type="signal peptide" evidence="5">
    <location>
        <begin position="1"/>
        <end position="36"/>
    </location>
</feature>
<organism evidence="6 7">
    <name type="scientific">Glutamicibacter halophytocola</name>
    <dbReference type="NCBI Taxonomy" id="1933880"/>
    <lineage>
        <taxon>Bacteria</taxon>
        <taxon>Bacillati</taxon>
        <taxon>Actinomycetota</taxon>
        <taxon>Actinomycetes</taxon>
        <taxon>Micrococcales</taxon>
        <taxon>Micrococcaceae</taxon>
        <taxon>Glutamicibacter</taxon>
    </lineage>
</organism>
<sequence>MPQPIDSVVNATITSRRKLLAGATGLLALAGLSACASEKSPQATTVGHATTPKTPDGVLKALTEGNQRFTSGQVQHPNQDSQRRGEQAGHQSPFALVHGCVDSRVAPEMLFDQGIGDLFVTRTAGAVLDDTLVGSMEFAVSSPYSVPLLVILGHSACGAVTGTLKAMEANPRDPQLPGEMEDFADQIAPVARSRKVSGSGSEAVTQVVEANALAVAKQLVERSAIIRKAVEEQRTRVVPAVYDLETGEVSWLES</sequence>
<dbReference type="PROSITE" id="PS51318">
    <property type="entry name" value="TAT"/>
    <property type="match status" value="1"/>
</dbReference>
<evidence type="ECO:0000256" key="5">
    <source>
        <dbReference type="SAM" id="SignalP"/>
    </source>
</evidence>
<keyword evidence="5" id="KW-0732">Signal</keyword>
<dbReference type="AlphaFoldDB" id="A0AA94XXR2"/>
<evidence type="ECO:0000256" key="4">
    <source>
        <dbReference type="SAM" id="MobiDB-lite"/>
    </source>
</evidence>
<feature type="binding site" evidence="3">
    <location>
        <position position="102"/>
    </location>
    <ligand>
        <name>Zn(2+)</name>
        <dbReference type="ChEBI" id="CHEBI:29105"/>
    </ligand>
</feature>
<comment type="cofactor">
    <cofactor evidence="3">
        <name>Zn(2+)</name>
        <dbReference type="ChEBI" id="CHEBI:29105"/>
    </cofactor>
    <text evidence="3">Binds 1 zinc ion per subunit.</text>
</comment>
<dbReference type="PANTHER" id="PTHR11002">
    <property type="entry name" value="CARBONIC ANHYDRASE"/>
    <property type="match status" value="1"/>
</dbReference>
<dbReference type="PANTHER" id="PTHR11002:SF79">
    <property type="entry name" value="CARBONIC ANHYDRASE 2"/>
    <property type="match status" value="1"/>
</dbReference>
<comment type="function">
    <text evidence="2">Catalyzes the reversible hydration of carbon dioxide to form bicarbonate.</text>
</comment>
<dbReference type="RefSeq" id="WP_257745662.1">
    <property type="nucleotide sequence ID" value="NZ_CP102487.1"/>
</dbReference>
<gene>
    <name evidence="6" type="ORF">NUH22_16490</name>
</gene>
<feature type="binding site" evidence="3">
    <location>
        <position position="154"/>
    </location>
    <ligand>
        <name>Zn(2+)</name>
        <dbReference type="ChEBI" id="CHEBI:29105"/>
    </ligand>
</feature>
<evidence type="ECO:0000256" key="1">
    <source>
        <dbReference type="ARBA" id="ARBA00006217"/>
    </source>
</evidence>
<proteinExistence type="inferred from homology"/>
<dbReference type="GO" id="GO:0008270">
    <property type="term" value="F:zinc ion binding"/>
    <property type="evidence" value="ECO:0007669"/>
    <property type="project" value="InterPro"/>
</dbReference>
<evidence type="ECO:0000313" key="6">
    <source>
        <dbReference type="EMBL" id="UUX58867.1"/>
    </source>
</evidence>
<feature type="compositionally biased region" description="Polar residues" evidence="4">
    <location>
        <begin position="68"/>
        <end position="80"/>
    </location>
</feature>
<dbReference type="InterPro" id="IPR006311">
    <property type="entry name" value="TAT_signal"/>
</dbReference>
<feature type="binding site" evidence="3">
    <location>
        <position position="100"/>
    </location>
    <ligand>
        <name>Zn(2+)</name>
        <dbReference type="ChEBI" id="CHEBI:29105"/>
    </ligand>
</feature>
<dbReference type="InterPro" id="IPR036874">
    <property type="entry name" value="Carbonic_anhydrase_sf"/>
</dbReference>
<evidence type="ECO:0000313" key="7">
    <source>
        <dbReference type="Proteomes" id="UP001060018"/>
    </source>
</evidence>
<keyword evidence="3" id="KW-0479">Metal-binding</keyword>
<dbReference type="InterPro" id="IPR001765">
    <property type="entry name" value="Carbonic_anhydrase"/>
</dbReference>
<dbReference type="SUPFAM" id="SSF53056">
    <property type="entry name" value="beta-carbonic anhydrase, cab"/>
    <property type="match status" value="1"/>
</dbReference>
<dbReference type="CDD" id="cd03378">
    <property type="entry name" value="beta_CA_cladeC"/>
    <property type="match status" value="1"/>
</dbReference>
<dbReference type="Proteomes" id="UP001060018">
    <property type="component" value="Chromosome"/>
</dbReference>
<keyword evidence="3" id="KW-0862">Zinc</keyword>
<feature type="chain" id="PRO_5041668697" evidence="5">
    <location>
        <begin position="37"/>
        <end position="254"/>
    </location>
</feature>
<dbReference type="GO" id="GO:0004089">
    <property type="term" value="F:carbonate dehydratase activity"/>
    <property type="evidence" value="ECO:0007669"/>
    <property type="project" value="InterPro"/>
</dbReference>
<feature type="region of interest" description="Disordered" evidence="4">
    <location>
        <begin position="68"/>
        <end position="90"/>
    </location>
</feature>